<keyword evidence="3" id="KW-0378">Hydrolase</keyword>
<evidence type="ECO:0000313" key="7">
    <source>
        <dbReference type="Proteomes" id="UP000217199"/>
    </source>
</evidence>
<keyword evidence="4" id="KW-0732">Signal</keyword>
<sequence>MFTDLLYIATCFFSLAAAQLSPTGPRIIVTNDDGWATANIRALFFSLVEENYNVVLSAPALDASGTGSLDLPPVPVILGCEFASCPPGSPPAGQDNQSSRMNYVNSFPATSAKFGIQQFGPTFFDGQMPDLVVAGPNVGNNLGIVALLSGTVGAASAASQLGVPGLAISGAFSTAMSFEQLSTSSQATTAAEVYASLTADLIAALLKPGHSIPILPSSIILNVNYPEATGSCQSPDSFKFVLTRSVSIPVLQILAPSDVTTCGRSRLPTESDLISENGCFATVTVLDAVDGLDVDKDTQAAVLNRLDGFLSCP</sequence>
<dbReference type="EMBL" id="NBII01000011">
    <property type="protein sequence ID" value="PAV14949.1"/>
    <property type="molecule type" value="Genomic_DNA"/>
</dbReference>
<dbReference type="OrthoDB" id="4018688at2759"/>
<comment type="similarity">
    <text evidence="1">Belongs to the SurE nucleotidase family.</text>
</comment>
<keyword evidence="7" id="KW-1185">Reference proteome</keyword>
<reference evidence="6 7" key="1">
    <citation type="journal article" date="2017" name="Mol. Ecol.">
        <title>Comparative and population genomic landscape of Phellinus noxius: A hypervariable fungus causing root rot in trees.</title>
        <authorList>
            <person name="Chung C.L."/>
            <person name="Lee T.J."/>
            <person name="Akiba M."/>
            <person name="Lee H.H."/>
            <person name="Kuo T.H."/>
            <person name="Liu D."/>
            <person name="Ke H.M."/>
            <person name="Yokoi T."/>
            <person name="Roa M.B."/>
            <person name="Lu M.J."/>
            <person name="Chang Y.Y."/>
            <person name="Ann P.J."/>
            <person name="Tsai J.N."/>
            <person name="Chen C.Y."/>
            <person name="Tzean S.S."/>
            <person name="Ota Y."/>
            <person name="Hattori T."/>
            <person name="Sahashi N."/>
            <person name="Liou R.F."/>
            <person name="Kikuchi T."/>
            <person name="Tsai I.J."/>
        </authorList>
    </citation>
    <scope>NUCLEOTIDE SEQUENCE [LARGE SCALE GENOMIC DNA]</scope>
    <source>
        <strain evidence="6 7">FFPRI411160</strain>
    </source>
</reference>
<dbReference type="GO" id="GO:0046872">
    <property type="term" value="F:metal ion binding"/>
    <property type="evidence" value="ECO:0007669"/>
    <property type="project" value="UniProtKB-KW"/>
</dbReference>
<evidence type="ECO:0000259" key="5">
    <source>
        <dbReference type="Pfam" id="PF01975"/>
    </source>
</evidence>
<dbReference type="InterPro" id="IPR002828">
    <property type="entry name" value="SurE-like_Pase/nucleotidase"/>
</dbReference>
<gene>
    <name evidence="6" type="ORF">PNOK_0950200</name>
</gene>
<feature type="chain" id="PRO_5013622030" evidence="4">
    <location>
        <begin position="19"/>
        <end position="313"/>
    </location>
</feature>
<dbReference type="Pfam" id="PF01975">
    <property type="entry name" value="SurE"/>
    <property type="match status" value="1"/>
</dbReference>
<keyword evidence="2" id="KW-0479">Metal-binding</keyword>
<feature type="signal peptide" evidence="4">
    <location>
        <begin position="1"/>
        <end position="18"/>
    </location>
</feature>
<evidence type="ECO:0000256" key="3">
    <source>
        <dbReference type="ARBA" id="ARBA00022801"/>
    </source>
</evidence>
<name>A0A286U5Z5_9AGAM</name>
<evidence type="ECO:0000313" key="6">
    <source>
        <dbReference type="EMBL" id="PAV14949.1"/>
    </source>
</evidence>
<accession>A0A286U5Z5</accession>
<proteinExistence type="inferred from homology"/>
<dbReference type="InParanoid" id="A0A286U5Z5"/>
<dbReference type="STRING" id="2282107.A0A286U5Z5"/>
<evidence type="ECO:0000256" key="1">
    <source>
        <dbReference type="ARBA" id="ARBA00011062"/>
    </source>
</evidence>
<evidence type="ECO:0000256" key="4">
    <source>
        <dbReference type="SAM" id="SignalP"/>
    </source>
</evidence>
<evidence type="ECO:0000256" key="2">
    <source>
        <dbReference type="ARBA" id="ARBA00022723"/>
    </source>
</evidence>
<organism evidence="6 7">
    <name type="scientific">Pyrrhoderma noxium</name>
    <dbReference type="NCBI Taxonomy" id="2282107"/>
    <lineage>
        <taxon>Eukaryota</taxon>
        <taxon>Fungi</taxon>
        <taxon>Dikarya</taxon>
        <taxon>Basidiomycota</taxon>
        <taxon>Agaricomycotina</taxon>
        <taxon>Agaricomycetes</taxon>
        <taxon>Hymenochaetales</taxon>
        <taxon>Hymenochaetaceae</taxon>
        <taxon>Pyrrhoderma</taxon>
    </lineage>
</organism>
<comment type="caution">
    <text evidence="6">The sequence shown here is derived from an EMBL/GenBank/DDBJ whole genome shotgun (WGS) entry which is preliminary data.</text>
</comment>
<dbReference type="AlphaFoldDB" id="A0A286U5Z5"/>
<feature type="domain" description="Survival protein SurE-like phosphatase/nucleotidase" evidence="5">
    <location>
        <begin position="27"/>
        <end position="231"/>
    </location>
</feature>
<dbReference type="PANTHER" id="PTHR30457:SF0">
    <property type="entry name" value="PHOSPHATASE, PUTATIVE (AFU_ORTHOLOGUE AFUA_4G01070)-RELATED"/>
    <property type="match status" value="1"/>
</dbReference>
<dbReference type="Proteomes" id="UP000217199">
    <property type="component" value="Unassembled WGS sequence"/>
</dbReference>
<dbReference type="PANTHER" id="PTHR30457">
    <property type="entry name" value="5'-NUCLEOTIDASE SURE"/>
    <property type="match status" value="1"/>
</dbReference>
<protein>
    <submittedName>
        <fullName evidence="6">5 3-nucleotidase</fullName>
    </submittedName>
</protein>
<dbReference type="InterPro" id="IPR036523">
    <property type="entry name" value="SurE-like_sf"/>
</dbReference>
<dbReference type="Gene3D" id="3.40.1210.10">
    <property type="entry name" value="Survival protein SurE-like phosphatase/nucleotidase"/>
    <property type="match status" value="1"/>
</dbReference>
<dbReference type="InterPro" id="IPR030048">
    <property type="entry name" value="SurE"/>
</dbReference>
<dbReference type="GO" id="GO:0008252">
    <property type="term" value="F:nucleotidase activity"/>
    <property type="evidence" value="ECO:0007669"/>
    <property type="project" value="InterPro"/>
</dbReference>
<dbReference type="SUPFAM" id="SSF64167">
    <property type="entry name" value="SurE-like"/>
    <property type="match status" value="1"/>
</dbReference>